<dbReference type="Pfam" id="PF16550">
    <property type="entry name" value="RPN13_C"/>
    <property type="match status" value="1"/>
</dbReference>
<dbReference type="Pfam" id="PF04683">
    <property type="entry name" value="Rpn13_ADRM1_Pru"/>
    <property type="match status" value="1"/>
</dbReference>
<dbReference type="GO" id="GO:0008541">
    <property type="term" value="C:proteasome regulatory particle, lid subcomplex"/>
    <property type="evidence" value="ECO:0007669"/>
    <property type="project" value="TreeGrafter"/>
</dbReference>
<comment type="caution">
    <text evidence="9">The sequence shown here is derived from an EMBL/GenBank/DDBJ whole genome shotgun (WGS) entry which is preliminary data.</text>
</comment>
<dbReference type="GO" id="GO:0061133">
    <property type="term" value="F:endopeptidase activator activity"/>
    <property type="evidence" value="ECO:0007669"/>
    <property type="project" value="TreeGrafter"/>
</dbReference>
<evidence type="ECO:0000256" key="2">
    <source>
        <dbReference type="ARBA" id="ARBA00004496"/>
    </source>
</evidence>
<dbReference type="GO" id="GO:0005737">
    <property type="term" value="C:cytoplasm"/>
    <property type="evidence" value="ECO:0007669"/>
    <property type="project" value="UniProtKB-SubCell"/>
</dbReference>
<keyword evidence="10" id="KW-1185">Reference proteome</keyword>
<proteinExistence type="predicted"/>
<comment type="subcellular location">
    <subcellularLocation>
        <location evidence="2">Cytoplasm</location>
    </subcellularLocation>
    <subcellularLocation>
        <location evidence="1">Nucleus</location>
    </subcellularLocation>
</comment>
<keyword evidence="4 9" id="KW-0647">Proteasome</keyword>
<dbReference type="InterPro" id="IPR006773">
    <property type="entry name" value="Rpn13/ADRM1"/>
</dbReference>
<dbReference type="GO" id="GO:0070628">
    <property type="term" value="F:proteasome binding"/>
    <property type="evidence" value="ECO:0007669"/>
    <property type="project" value="TreeGrafter"/>
</dbReference>
<dbReference type="RefSeq" id="XP_052942861.1">
    <property type="nucleotide sequence ID" value="XM_053091110.1"/>
</dbReference>
<accession>A0AA38H5Y3</accession>
<dbReference type="GO" id="GO:0005634">
    <property type="term" value="C:nucleus"/>
    <property type="evidence" value="ECO:0007669"/>
    <property type="project" value="UniProtKB-SubCell"/>
</dbReference>
<dbReference type="InterPro" id="IPR038633">
    <property type="entry name" value="Rpn13/ADRM1_Pru_sf"/>
</dbReference>
<dbReference type="PROSITE" id="PS51916">
    <property type="entry name" value="DEUBAD"/>
    <property type="match status" value="1"/>
</dbReference>
<evidence type="ECO:0000313" key="9">
    <source>
        <dbReference type="EMBL" id="KAI9633084.1"/>
    </source>
</evidence>
<dbReference type="GeneID" id="77730315"/>
<sequence length="326" mass="33766">MSILISVPAGRCHRRSPDSKWVDPAPEKGSIEMKFEDDLMHLWWKSKSTGSIEDELIVFPGEATFEQVKQDPTGRTHILKFSSSDQNYFFWFQRANKSTDLRAQVDLNAFLQDPSYRVGSAPLPAVAAAIPSTPMPSSSSGSSGPSAPGAPARSAAGAASLEPAATPSAPSAGTGAAASSSSLSTQEEMARLLVQWAQSGGISSPSGAAADDAARLTDVLSPANITALVRSDPSIGARLKPLLPPALGLSENPTAEDLIPVLTAPQITDAVASLDNALRSGGLPGGMMRDLGLPEGAGTSVKAFLDALAGLKKGDAASEDRMETDE</sequence>
<evidence type="ECO:0000259" key="8">
    <source>
        <dbReference type="PROSITE" id="PS51917"/>
    </source>
</evidence>
<dbReference type="PANTHER" id="PTHR12225">
    <property type="entry name" value="ADHESION REGULATING MOLECULE 1 110 KDA CELL MEMBRANE GLYCOPROTEIN"/>
    <property type="match status" value="1"/>
</dbReference>
<organism evidence="9 10">
    <name type="scientific">Dioszegia hungarica</name>
    <dbReference type="NCBI Taxonomy" id="4972"/>
    <lineage>
        <taxon>Eukaryota</taxon>
        <taxon>Fungi</taxon>
        <taxon>Dikarya</taxon>
        <taxon>Basidiomycota</taxon>
        <taxon>Agaricomycotina</taxon>
        <taxon>Tremellomycetes</taxon>
        <taxon>Tremellales</taxon>
        <taxon>Bulleribasidiaceae</taxon>
        <taxon>Dioszegia</taxon>
    </lineage>
</organism>
<evidence type="ECO:0000256" key="6">
    <source>
        <dbReference type="SAM" id="MobiDB-lite"/>
    </source>
</evidence>
<dbReference type="Gene3D" id="1.10.2020.20">
    <property type="match status" value="1"/>
</dbReference>
<protein>
    <submittedName>
        <fullName evidence="9">Proteasome complex subunit Rpn13 ubiquitin receptor-domain-containing protein</fullName>
    </submittedName>
</protein>
<dbReference type="PROSITE" id="PS51917">
    <property type="entry name" value="PRU"/>
    <property type="match status" value="1"/>
</dbReference>
<reference evidence="9" key="1">
    <citation type="journal article" date="2022" name="G3 (Bethesda)">
        <title>High quality genome of the basidiomycete yeast Dioszegia hungarica PDD-24b-2 isolated from cloud water.</title>
        <authorList>
            <person name="Jarrige D."/>
            <person name="Haridas S."/>
            <person name="Bleykasten-Grosshans C."/>
            <person name="Joly M."/>
            <person name="Nadalig T."/>
            <person name="Sancelme M."/>
            <person name="Vuilleumier S."/>
            <person name="Grigoriev I.V."/>
            <person name="Amato P."/>
            <person name="Bringel F."/>
        </authorList>
    </citation>
    <scope>NUCLEOTIDE SEQUENCE</scope>
    <source>
        <strain evidence="9">PDD-24b-2</strain>
    </source>
</reference>
<dbReference type="InterPro" id="IPR032368">
    <property type="entry name" value="RPN13_DEUBAD"/>
</dbReference>
<dbReference type="InterPro" id="IPR044867">
    <property type="entry name" value="DEUBAD_dom"/>
</dbReference>
<keyword evidence="3" id="KW-0963">Cytoplasm</keyword>
<dbReference type="Proteomes" id="UP001164286">
    <property type="component" value="Unassembled WGS sequence"/>
</dbReference>
<evidence type="ECO:0000256" key="1">
    <source>
        <dbReference type="ARBA" id="ARBA00004123"/>
    </source>
</evidence>
<evidence type="ECO:0000256" key="4">
    <source>
        <dbReference type="ARBA" id="ARBA00022942"/>
    </source>
</evidence>
<feature type="domain" description="DEUBAD" evidence="7">
    <location>
        <begin position="207"/>
        <end position="318"/>
    </location>
</feature>
<dbReference type="AlphaFoldDB" id="A0AA38H5Y3"/>
<name>A0AA38H5Y3_9TREE</name>
<dbReference type="InterPro" id="IPR038108">
    <property type="entry name" value="RPN13_DEUBAD_sf"/>
</dbReference>
<evidence type="ECO:0000256" key="5">
    <source>
        <dbReference type="ARBA" id="ARBA00023242"/>
    </source>
</evidence>
<dbReference type="EMBL" id="JAKWFO010000013">
    <property type="protein sequence ID" value="KAI9633084.1"/>
    <property type="molecule type" value="Genomic_DNA"/>
</dbReference>
<dbReference type="InterPro" id="IPR044868">
    <property type="entry name" value="Rpn13/ADRM1_Pru"/>
</dbReference>
<gene>
    <name evidence="9" type="ORF">MKK02DRAFT_40471</name>
</gene>
<feature type="region of interest" description="Disordered" evidence="6">
    <location>
        <begin position="1"/>
        <end position="23"/>
    </location>
</feature>
<keyword evidence="9" id="KW-0675">Receptor</keyword>
<dbReference type="PANTHER" id="PTHR12225:SF0">
    <property type="entry name" value="PROTEASOMAL UBIQUITIN RECEPTOR ADRM1"/>
    <property type="match status" value="1"/>
</dbReference>
<feature type="region of interest" description="Disordered" evidence="6">
    <location>
        <begin position="132"/>
        <end position="183"/>
    </location>
</feature>
<dbReference type="Gene3D" id="2.30.29.70">
    <property type="entry name" value="Proteasomal ubiquitin receptor Rpn13/ADRM1"/>
    <property type="match status" value="1"/>
</dbReference>
<evidence type="ECO:0000256" key="3">
    <source>
        <dbReference type="ARBA" id="ARBA00022490"/>
    </source>
</evidence>
<evidence type="ECO:0000259" key="7">
    <source>
        <dbReference type="PROSITE" id="PS51916"/>
    </source>
</evidence>
<keyword evidence="5" id="KW-0539">Nucleus</keyword>
<feature type="domain" description="Pru" evidence="8">
    <location>
        <begin position="1"/>
        <end position="114"/>
    </location>
</feature>
<evidence type="ECO:0000313" key="10">
    <source>
        <dbReference type="Proteomes" id="UP001164286"/>
    </source>
</evidence>